<dbReference type="RefSeq" id="WP_201953234.1">
    <property type="nucleotide sequence ID" value="NZ_JAERRJ010000011.1"/>
</dbReference>
<comment type="similarity">
    <text evidence="1">Belongs to the F420H(2)-dependent quinone reductase family.</text>
</comment>
<dbReference type="EMBL" id="JAERRJ010000011">
    <property type="protein sequence ID" value="MBL1078256.1"/>
    <property type="molecule type" value="Genomic_DNA"/>
</dbReference>
<keyword evidence="4" id="KW-1185">Reference proteome</keyword>
<sequence length="145" mass="16709">MSQNRKRGALSLWWQRTMNARTTTRIRRKGGQFWGMDMLVLHTVGRRTGQERETPLSWFADGDDWLIVASGGGSGYPDWYRNLEAHPDRTAVELHGQQPVAVTPTTLGGSEREQAWKQIITAQPRYQKYQSKARREYPVVRLATH</sequence>
<comment type="catalytic activity">
    <reaction evidence="2">
        <text>oxidized coenzyme F420-(gamma-L-Glu)(n) + a quinol + H(+) = reduced coenzyme F420-(gamma-L-Glu)(n) + a quinone</text>
        <dbReference type="Rhea" id="RHEA:39663"/>
        <dbReference type="Rhea" id="RHEA-COMP:12939"/>
        <dbReference type="Rhea" id="RHEA-COMP:14378"/>
        <dbReference type="ChEBI" id="CHEBI:15378"/>
        <dbReference type="ChEBI" id="CHEBI:24646"/>
        <dbReference type="ChEBI" id="CHEBI:132124"/>
        <dbReference type="ChEBI" id="CHEBI:133980"/>
        <dbReference type="ChEBI" id="CHEBI:139511"/>
    </reaction>
</comment>
<evidence type="ECO:0000256" key="1">
    <source>
        <dbReference type="ARBA" id="ARBA00008710"/>
    </source>
</evidence>
<reference evidence="3 4" key="1">
    <citation type="submission" date="2021-01" db="EMBL/GenBank/DDBJ databases">
        <title>WGS of actinomycetes isolated from Thailand.</title>
        <authorList>
            <person name="Thawai C."/>
        </authorList>
    </citation>
    <scope>NUCLEOTIDE SEQUENCE [LARGE SCALE GENOMIC DNA]</scope>
    <source>
        <strain evidence="3 4">LPG 2</strain>
    </source>
</reference>
<organism evidence="3 4">
    <name type="scientific">Nocardia acididurans</name>
    <dbReference type="NCBI Taxonomy" id="2802282"/>
    <lineage>
        <taxon>Bacteria</taxon>
        <taxon>Bacillati</taxon>
        <taxon>Actinomycetota</taxon>
        <taxon>Actinomycetes</taxon>
        <taxon>Mycobacteriales</taxon>
        <taxon>Nocardiaceae</taxon>
        <taxon>Nocardia</taxon>
    </lineage>
</organism>
<gene>
    <name evidence="3" type="ORF">JK358_27995</name>
</gene>
<dbReference type="Gene3D" id="2.30.110.10">
    <property type="entry name" value="Electron Transport, Fmn-binding Protein, Chain A"/>
    <property type="match status" value="1"/>
</dbReference>
<evidence type="ECO:0000256" key="2">
    <source>
        <dbReference type="ARBA" id="ARBA00049106"/>
    </source>
</evidence>
<dbReference type="Proteomes" id="UP000602198">
    <property type="component" value="Unassembled WGS sequence"/>
</dbReference>
<dbReference type="NCBIfam" id="TIGR00026">
    <property type="entry name" value="hi_GC_TIGR00026"/>
    <property type="match status" value="1"/>
</dbReference>
<proteinExistence type="inferred from homology"/>
<dbReference type="PANTHER" id="PTHR39428:SF1">
    <property type="entry name" value="F420H(2)-DEPENDENT QUINONE REDUCTASE RV1261C"/>
    <property type="match status" value="1"/>
</dbReference>
<dbReference type="PANTHER" id="PTHR39428">
    <property type="entry name" value="F420H(2)-DEPENDENT QUINONE REDUCTASE RV1261C"/>
    <property type="match status" value="1"/>
</dbReference>
<dbReference type="InterPro" id="IPR004378">
    <property type="entry name" value="F420H2_quin_Rdtase"/>
</dbReference>
<comment type="caution">
    <text evidence="3">The sequence shown here is derived from an EMBL/GenBank/DDBJ whole genome shotgun (WGS) entry which is preliminary data.</text>
</comment>
<name>A0ABS1MC83_9NOCA</name>
<protein>
    <submittedName>
        <fullName evidence="3">Nitroreductase family deazaflavin-dependent oxidoreductase</fullName>
    </submittedName>
</protein>
<dbReference type="Pfam" id="PF04075">
    <property type="entry name" value="F420H2_quin_red"/>
    <property type="match status" value="1"/>
</dbReference>
<evidence type="ECO:0000313" key="4">
    <source>
        <dbReference type="Proteomes" id="UP000602198"/>
    </source>
</evidence>
<evidence type="ECO:0000313" key="3">
    <source>
        <dbReference type="EMBL" id="MBL1078256.1"/>
    </source>
</evidence>
<dbReference type="InterPro" id="IPR012349">
    <property type="entry name" value="Split_barrel_FMN-bd"/>
</dbReference>
<accession>A0ABS1MC83</accession>